<dbReference type="Proteomes" id="UP000238836">
    <property type="component" value="Unassembled WGS sequence"/>
</dbReference>
<dbReference type="EMBL" id="PVTZ01000014">
    <property type="protein sequence ID" value="PRZ12374.1"/>
    <property type="molecule type" value="Genomic_DNA"/>
</dbReference>
<keyword evidence="3" id="KW-1185">Reference proteome</keyword>
<organism evidence="2 3">
    <name type="scientific">Laceyella sediminis</name>
    <dbReference type="NCBI Taxonomy" id="573074"/>
    <lineage>
        <taxon>Bacteria</taxon>
        <taxon>Bacillati</taxon>
        <taxon>Bacillota</taxon>
        <taxon>Bacilli</taxon>
        <taxon>Bacillales</taxon>
        <taxon>Thermoactinomycetaceae</taxon>
        <taxon>Laceyella</taxon>
    </lineage>
</organism>
<proteinExistence type="predicted"/>
<feature type="transmembrane region" description="Helical" evidence="1">
    <location>
        <begin position="22"/>
        <end position="41"/>
    </location>
</feature>
<sequence length="86" mass="10133">MFTTDVENRDLFLFIPTKKRKIMMYSRTCFSFITSILWILGQVPLGNLMGILSVIQRVVAWVLLTYFNVKEADEIDPLKFLEIERD</sequence>
<keyword evidence="1" id="KW-0812">Transmembrane</keyword>
<protein>
    <submittedName>
        <fullName evidence="2">Uncharacterized protein</fullName>
    </submittedName>
</protein>
<evidence type="ECO:0000256" key="1">
    <source>
        <dbReference type="SAM" id="Phobius"/>
    </source>
</evidence>
<keyword evidence="1" id="KW-1133">Transmembrane helix</keyword>
<accession>A0ABX5ELJ7</accession>
<gene>
    <name evidence="2" type="ORF">CLV36_11438</name>
</gene>
<keyword evidence="1" id="KW-0472">Membrane</keyword>
<name>A0ABX5ELJ7_9BACL</name>
<reference evidence="2 3" key="1">
    <citation type="submission" date="2018-03" db="EMBL/GenBank/DDBJ databases">
        <title>Genomic Encyclopedia of Archaeal and Bacterial Type Strains, Phase II (KMG-II): from individual species to whole genera.</title>
        <authorList>
            <person name="Goeker M."/>
        </authorList>
    </citation>
    <scope>NUCLEOTIDE SEQUENCE [LARGE SCALE GENOMIC DNA]</scope>
    <source>
        <strain evidence="2 3">RHA1</strain>
    </source>
</reference>
<evidence type="ECO:0000313" key="2">
    <source>
        <dbReference type="EMBL" id="PRZ12374.1"/>
    </source>
</evidence>
<comment type="caution">
    <text evidence="2">The sequence shown here is derived from an EMBL/GenBank/DDBJ whole genome shotgun (WGS) entry which is preliminary data.</text>
</comment>
<evidence type="ECO:0000313" key="3">
    <source>
        <dbReference type="Proteomes" id="UP000238836"/>
    </source>
</evidence>